<protein>
    <submittedName>
        <fullName evidence="2">Uncharacterized protein</fullName>
    </submittedName>
</protein>
<reference evidence="2" key="1">
    <citation type="journal article" date="2012" name="Nature">
        <title>The oyster genome reveals stress adaptation and complexity of shell formation.</title>
        <authorList>
            <person name="Zhang G."/>
            <person name="Fang X."/>
            <person name="Guo X."/>
            <person name="Li L."/>
            <person name="Luo R."/>
            <person name="Xu F."/>
            <person name="Yang P."/>
            <person name="Zhang L."/>
            <person name="Wang X."/>
            <person name="Qi H."/>
            <person name="Xiong Z."/>
            <person name="Que H."/>
            <person name="Xie Y."/>
            <person name="Holland P.W."/>
            <person name="Paps J."/>
            <person name="Zhu Y."/>
            <person name="Wu F."/>
            <person name="Chen Y."/>
            <person name="Wang J."/>
            <person name="Peng C."/>
            <person name="Meng J."/>
            <person name="Yang L."/>
            <person name="Liu J."/>
            <person name="Wen B."/>
            <person name="Zhang N."/>
            <person name="Huang Z."/>
            <person name="Zhu Q."/>
            <person name="Feng Y."/>
            <person name="Mount A."/>
            <person name="Hedgecock D."/>
            <person name="Xu Z."/>
            <person name="Liu Y."/>
            <person name="Domazet-Loso T."/>
            <person name="Du Y."/>
            <person name="Sun X."/>
            <person name="Zhang S."/>
            <person name="Liu B."/>
            <person name="Cheng P."/>
            <person name="Jiang X."/>
            <person name="Li J."/>
            <person name="Fan D."/>
            <person name="Wang W."/>
            <person name="Fu W."/>
            <person name="Wang T."/>
            <person name="Wang B."/>
            <person name="Zhang J."/>
            <person name="Peng Z."/>
            <person name="Li Y."/>
            <person name="Li N."/>
            <person name="Wang J."/>
            <person name="Chen M."/>
            <person name="He Y."/>
            <person name="Tan F."/>
            <person name="Song X."/>
            <person name="Zheng Q."/>
            <person name="Huang R."/>
            <person name="Yang H."/>
            <person name="Du X."/>
            <person name="Chen L."/>
            <person name="Yang M."/>
            <person name="Gaffney P.M."/>
            <person name="Wang S."/>
            <person name="Luo L."/>
            <person name="She Z."/>
            <person name="Ming Y."/>
            <person name="Huang W."/>
            <person name="Zhang S."/>
            <person name="Huang B."/>
            <person name="Zhang Y."/>
            <person name="Qu T."/>
            <person name="Ni P."/>
            <person name="Miao G."/>
            <person name="Wang J."/>
            <person name="Wang Q."/>
            <person name="Steinberg C.E."/>
            <person name="Wang H."/>
            <person name="Li N."/>
            <person name="Qian L."/>
            <person name="Zhang G."/>
            <person name="Li Y."/>
            <person name="Yang H."/>
            <person name="Liu X."/>
            <person name="Wang J."/>
            <person name="Yin Y."/>
            <person name="Wang J."/>
        </authorList>
    </citation>
    <scope>NUCLEOTIDE SEQUENCE [LARGE SCALE GENOMIC DNA]</scope>
    <source>
        <strain evidence="2">05x7-T-G4-1.051#20</strain>
    </source>
</reference>
<feature type="compositionally biased region" description="Basic and acidic residues" evidence="1">
    <location>
        <begin position="118"/>
        <end position="133"/>
    </location>
</feature>
<feature type="region of interest" description="Disordered" evidence="1">
    <location>
        <begin position="1"/>
        <end position="133"/>
    </location>
</feature>
<feature type="compositionally biased region" description="Low complexity" evidence="1">
    <location>
        <begin position="76"/>
        <end position="91"/>
    </location>
</feature>
<feature type="compositionally biased region" description="Low complexity" evidence="1">
    <location>
        <begin position="39"/>
        <end position="49"/>
    </location>
</feature>
<evidence type="ECO:0000256" key="1">
    <source>
        <dbReference type="SAM" id="MobiDB-lite"/>
    </source>
</evidence>
<sequence length="201" mass="22132">MKKKCEKSENSGIEEEQRRLRRISGGSDGDSVMERTVHQSDSSSQSDDPQLNKKPYKTHKRSGSDQRVTFLQQRQSSAPSTPSHHSANSSPGSHFDDYTSRPKTNVKRTASFHGETPSAKKEVQPRRSGSDAKGKAEIGGLLEVYVCPIQHKQGWDGFGQLDESSSCANGLVCMAMTSLREICPKPNLCGTKSFIRECLAD</sequence>
<dbReference type="InParanoid" id="K1QIA2"/>
<name>K1QIA2_MAGGI</name>
<feature type="compositionally biased region" description="Polar residues" evidence="1">
    <location>
        <begin position="65"/>
        <end position="75"/>
    </location>
</feature>
<dbReference type="HOGENOM" id="CLU_1361595_0_0_1"/>
<gene>
    <name evidence="2" type="ORF">CGI_10022488</name>
</gene>
<organism evidence="2">
    <name type="scientific">Magallana gigas</name>
    <name type="common">Pacific oyster</name>
    <name type="synonym">Crassostrea gigas</name>
    <dbReference type="NCBI Taxonomy" id="29159"/>
    <lineage>
        <taxon>Eukaryota</taxon>
        <taxon>Metazoa</taxon>
        <taxon>Spiralia</taxon>
        <taxon>Lophotrochozoa</taxon>
        <taxon>Mollusca</taxon>
        <taxon>Bivalvia</taxon>
        <taxon>Autobranchia</taxon>
        <taxon>Pteriomorphia</taxon>
        <taxon>Ostreida</taxon>
        <taxon>Ostreoidea</taxon>
        <taxon>Ostreidae</taxon>
        <taxon>Magallana</taxon>
    </lineage>
</organism>
<proteinExistence type="predicted"/>
<dbReference type="EMBL" id="JH816359">
    <property type="protein sequence ID" value="EKC30919.1"/>
    <property type="molecule type" value="Genomic_DNA"/>
</dbReference>
<accession>K1QIA2</accession>
<evidence type="ECO:0000313" key="2">
    <source>
        <dbReference type="EMBL" id="EKC30919.1"/>
    </source>
</evidence>
<dbReference type="AlphaFoldDB" id="K1QIA2"/>